<evidence type="ECO:0000259" key="1">
    <source>
        <dbReference type="Pfam" id="PF10440"/>
    </source>
</evidence>
<dbReference type="Gene3D" id="2.170.270.10">
    <property type="entry name" value="SET domain"/>
    <property type="match status" value="1"/>
</dbReference>
<keyword evidence="2" id="KW-0489">Methyltransferase</keyword>
<dbReference type="EMBL" id="LSRQ01000326">
    <property type="protein sequence ID" value="OAY83640.1"/>
    <property type="molecule type" value="Genomic_DNA"/>
</dbReference>
<gene>
    <name evidence="2" type="ORF">ACMD2_23583</name>
</gene>
<dbReference type="AlphaFoldDB" id="A0A199W402"/>
<dbReference type="InterPro" id="IPR018848">
    <property type="entry name" value="WIYLD_domain"/>
</dbReference>
<accession>A0A199W402</accession>
<dbReference type="InterPro" id="IPR043017">
    <property type="entry name" value="WIYLD_dom_sf"/>
</dbReference>
<dbReference type="Pfam" id="PF10440">
    <property type="entry name" value="WIYLD"/>
    <property type="match status" value="1"/>
</dbReference>
<dbReference type="PANTHER" id="PTHR46450">
    <property type="entry name" value="INACTIVE HISTONE-LYSINE N-METHYLTRANSFERASE SUVR1-RELATED"/>
    <property type="match status" value="1"/>
</dbReference>
<dbReference type="STRING" id="4615.A0A199W402"/>
<feature type="domain" description="WIYLD" evidence="1">
    <location>
        <begin position="5"/>
        <end position="60"/>
    </location>
</feature>
<dbReference type="GO" id="GO:0032259">
    <property type="term" value="P:methylation"/>
    <property type="evidence" value="ECO:0007669"/>
    <property type="project" value="UniProtKB-KW"/>
</dbReference>
<evidence type="ECO:0000313" key="2">
    <source>
        <dbReference type="EMBL" id="OAY83640.1"/>
    </source>
</evidence>
<dbReference type="PANTHER" id="PTHR46450:SF8">
    <property type="entry name" value="OS02G0621100 PROTEIN"/>
    <property type="match status" value="1"/>
</dbReference>
<keyword evidence="2" id="KW-0808">Transferase</keyword>
<sequence>MAPPKEKIAAAIRAMKAIGIPKHTVKPVLKNLLIVYENNWEYIEAENFRVLADAVLDLQESKVHTISLSAFQNFHLFFQFFYVKLFAFLTNFQVDEQLKNESYKDYVSVTKKYHNEDEPMKKKSYNDNCGKRLITGQEDPTTPLNHISEMNAVKRIKLEEVSPIGTSLSQPSHIDRKVSMHSLGRHSEKRLRIEENVTPKLLSSSPSYRVSHEETGAMVLFHRTRSNQERADSRLITYERDESLDHGNLVSCKGPKIEPGTENSPEHVERDYTLLKSDLLGDEYPTSELPLSIVCTPETIRTVNRGHQEQLSRLEVASSNSGAIKLLLTCNPSALDCMDFHMPSIEAICKEVENKCLRSYKILEPKFSLLDILKDICHCASELSSEPEKSRGESITHIIPTLDSLQRSLNGPSYMAEICRKNVTVKGKKKMQTEVQQDNLSSLMLIPQPQIVPGEMRPLHDVNDITKGEERVKVSVKSELNNEQYPPFFHYIPQNLPYQNAYINLSIARIGDEDCCSDCFGNCLESPLPCACARETWRRVCIYKRWTAQ</sequence>
<dbReference type="InterPro" id="IPR046341">
    <property type="entry name" value="SET_dom_sf"/>
</dbReference>
<evidence type="ECO:0000313" key="3">
    <source>
        <dbReference type="Proteomes" id="UP000092600"/>
    </source>
</evidence>
<proteinExistence type="predicted"/>
<reference evidence="2 3" key="1">
    <citation type="journal article" date="2016" name="DNA Res.">
        <title>The draft genome of MD-2 pineapple using hybrid error correction of long reads.</title>
        <authorList>
            <person name="Redwan R.M."/>
            <person name="Saidin A."/>
            <person name="Kumar S.V."/>
        </authorList>
    </citation>
    <scope>NUCLEOTIDE SEQUENCE [LARGE SCALE GENOMIC DNA]</scope>
    <source>
        <strain evidence="3">cv. MD2</strain>
        <tissue evidence="2">Leaf</tissue>
    </source>
</reference>
<dbReference type="Proteomes" id="UP000092600">
    <property type="component" value="Unassembled WGS sequence"/>
</dbReference>
<dbReference type="GO" id="GO:0008168">
    <property type="term" value="F:methyltransferase activity"/>
    <property type="evidence" value="ECO:0007669"/>
    <property type="project" value="UniProtKB-KW"/>
</dbReference>
<name>A0A199W402_ANACO</name>
<organism evidence="2 3">
    <name type="scientific">Ananas comosus</name>
    <name type="common">Pineapple</name>
    <name type="synonym">Ananas ananas</name>
    <dbReference type="NCBI Taxonomy" id="4615"/>
    <lineage>
        <taxon>Eukaryota</taxon>
        <taxon>Viridiplantae</taxon>
        <taxon>Streptophyta</taxon>
        <taxon>Embryophyta</taxon>
        <taxon>Tracheophyta</taxon>
        <taxon>Spermatophyta</taxon>
        <taxon>Magnoliopsida</taxon>
        <taxon>Liliopsida</taxon>
        <taxon>Poales</taxon>
        <taxon>Bromeliaceae</taxon>
        <taxon>Bromelioideae</taxon>
        <taxon>Ananas</taxon>
    </lineage>
</organism>
<dbReference type="SUPFAM" id="SSF82199">
    <property type="entry name" value="SET domain"/>
    <property type="match status" value="1"/>
</dbReference>
<comment type="caution">
    <text evidence="2">The sequence shown here is derived from an EMBL/GenBank/DDBJ whole genome shotgun (WGS) entry which is preliminary data.</text>
</comment>
<protein>
    <submittedName>
        <fullName evidence="2">Histone-lysine N-methyltransferase SUVR2</fullName>
    </submittedName>
</protein>
<dbReference type="Gene3D" id="1.10.8.850">
    <property type="entry name" value="Histone-lysine N methyltransferase , C-terminal domain-like"/>
    <property type="match status" value="1"/>
</dbReference>